<sequence length="142" mass="16260" precursor="true">MKKIISLCLIIVLLSIVFYSQVGKTHNVQVSIEESTKFSEEEINAAIAVVKRKFMGFRGCELTDLWYSESHSNQYSEDYLKYGNGSLNEDNDGNVIVLLSNFDVNSSGGDGSFEPNSTQSDWKWILVRDRKTDKWRVDDWGY</sequence>
<dbReference type="AlphaFoldDB" id="A0A1X9MI97"/>
<protein>
    <recommendedName>
        <fullName evidence="1">DUF4829 domain-containing protein</fullName>
    </recommendedName>
</protein>
<dbReference type="Proteomes" id="UP000193006">
    <property type="component" value="Chromosome"/>
</dbReference>
<dbReference type="STRING" id="199441.BkAM31D_22310"/>
<dbReference type="EMBL" id="CP020814">
    <property type="protein sequence ID" value="ARK32370.1"/>
    <property type="molecule type" value="Genomic_DNA"/>
</dbReference>
<name>A0A1X9MI97_9BACI</name>
<feature type="domain" description="DUF4829" evidence="1">
    <location>
        <begin position="62"/>
        <end position="141"/>
    </location>
</feature>
<evidence type="ECO:0000313" key="2">
    <source>
        <dbReference type="EMBL" id="ARK32370.1"/>
    </source>
</evidence>
<dbReference type="RefSeq" id="WP_066157264.1">
    <property type="nucleotide sequence ID" value="NZ_CP020814.1"/>
</dbReference>
<evidence type="ECO:0000313" key="3">
    <source>
        <dbReference type="Proteomes" id="UP000193006"/>
    </source>
</evidence>
<accession>A0A1X9MI97</accession>
<dbReference type="InterPro" id="IPR032256">
    <property type="entry name" value="DUF4829"/>
</dbReference>
<gene>
    <name evidence="2" type="ORF">BkAM31D_22310</name>
</gene>
<dbReference type="Pfam" id="PF16111">
    <property type="entry name" value="DUF4829"/>
    <property type="match status" value="1"/>
</dbReference>
<dbReference type="KEGG" id="bkw:BkAM31D_22310"/>
<organism evidence="2 3">
    <name type="scientific">Halalkalibacter krulwichiae</name>
    <dbReference type="NCBI Taxonomy" id="199441"/>
    <lineage>
        <taxon>Bacteria</taxon>
        <taxon>Bacillati</taxon>
        <taxon>Bacillota</taxon>
        <taxon>Bacilli</taxon>
        <taxon>Bacillales</taxon>
        <taxon>Bacillaceae</taxon>
        <taxon>Halalkalibacter</taxon>
    </lineage>
</organism>
<keyword evidence="3" id="KW-1185">Reference proteome</keyword>
<evidence type="ECO:0000259" key="1">
    <source>
        <dbReference type="Pfam" id="PF16111"/>
    </source>
</evidence>
<reference evidence="2 3" key="1">
    <citation type="submission" date="2017-04" db="EMBL/GenBank/DDBJ databases">
        <title>Bacillus krulwichiae AM31D Genome sequencing and assembly.</title>
        <authorList>
            <person name="Krulwich T.A."/>
            <person name="Anastor L."/>
            <person name="Ehrlich R."/>
            <person name="Ehrlich G.D."/>
            <person name="Janto B."/>
        </authorList>
    </citation>
    <scope>NUCLEOTIDE SEQUENCE [LARGE SCALE GENOMIC DNA]</scope>
    <source>
        <strain evidence="2 3">AM31D</strain>
    </source>
</reference>
<proteinExistence type="predicted"/>